<dbReference type="RefSeq" id="WP_006803757.1">
    <property type="nucleotide sequence ID" value="NZ_GG700632.1"/>
</dbReference>
<dbReference type="STRING" id="634994.GCWU000323_00420"/>
<name>C9MVY1_9FUSO</name>
<proteinExistence type="predicted"/>
<dbReference type="Proteomes" id="UP000006233">
    <property type="component" value="Unassembled WGS sequence"/>
</dbReference>
<dbReference type="EMBL" id="ACVB02000007">
    <property type="protein sequence ID" value="EEX75171.1"/>
    <property type="molecule type" value="Genomic_DNA"/>
</dbReference>
<sequence>MTDEDIKKYAKSKGYHPIYDVKDSADVDNNYDPSEDLDNYDYDEYLMEQADLGNTAAFALKAERDRKRAERNL</sequence>
<evidence type="ECO:0000313" key="2">
    <source>
        <dbReference type="Proteomes" id="UP000006233"/>
    </source>
</evidence>
<reference evidence="1 2" key="1">
    <citation type="submission" date="2009-09" db="EMBL/GenBank/DDBJ databases">
        <authorList>
            <person name="Weinstock G."/>
            <person name="Sodergren E."/>
            <person name="Clifton S."/>
            <person name="Fulton L."/>
            <person name="Fulton B."/>
            <person name="Courtney L."/>
            <person name="Fronick C."/>
            <person name="Harrison M."/>
            <person name="Strong C."/>
            <person name="Farmer C."/>
            <person name="Delahaunty K."/>
            <person name="Markovic C."/>
            <person name="Hall O."/>
            <person name="Minx P."/>
            <person name="Tomlinson C."/>
            <person name="Mitreva M."/>
            <person name="Nelson J."/>
            <person name="Hou S."/>
            <person name="Wollam A."/>
            <person name="Pepin K.H."/>
            <person name="Johnson M."/>
            <person name="Bhonagiri V."/>
            <person name="Nash W.E."/>
            <person name="Warren W."/>
            <person name="Chinwalla A."/>
            <person name="Mardis E.R."/>
            <person name="Wilson R.K."/>
        </authorList>
    </citation>
    <scope>NUCLEOTIDE SEQUENCE [LARGE SCALE GENOMIC DNA]</scope>
    <source>
        <strain evidence="1 2">F0254</strain>
    </source>
</reference>
<dbReference type="AlphaFoldDB" id="C9MVY1"/>
<accession>C9MVY1</accession>
<organism evidence="1 2">
    <name type="scientific">Leptotrichia hofstadii F0254</name>
    <dbReference type="NCBI Taxonomy" id="634994"/>
    <lineage>
        <taxon>Bacteria</taxon>
        <taxon>Fusobacteriati</taxon>
        <taxon>Fusobacteriota</taxon>
        <taxon>Fusobacteriia</taxon>
        <taxon>Fusobacteriales</taxon>
        <taxon>Leptotrichiaceae</taxon>
        <taxon>Leptotrichia</taxon>
    </lineage>
</organism>
<evidence type="ECO:0000313" key="1">
    <source>
        <dbReference type="EMBL" id="EEX75171.1"/>
    </source>
</evidence>
<gene>
    <name evidence="1" type="ORF">GCWU000323_00420</name>
</gene>
<comment type="caution">
    <text evidence="1">The sequence shown here is derived from an EMBL/GenBank/DDBJ whole genome shotgun (WGS) entry which is preliminary data.</text>
</comment>
<dbReference type="HOGENOM" id="CLU_2700257_0_0_0"/>
<protein>
    <submittedName>
        <fullName evidence="1">Uncharacterized protein</fullName>
    </submittedName>
</protein>